<evidence type="ECO:0000313" key="3">
    <source>
        <dbReference type="Proteomes" id="UP001499990"/>
    </source>
</evidence>
<name>A0ABP6S527_9ACTN</name>
<organism evidence="2 3">
    <name type="scientific">Streptomyces sannanensis</name>
    <dbReference type="NCBI Taxonomy" id="285536"/>
    <lineage>
        <taxon>Bacteria</taxon>
        <taxon>Bacillati</taxon>
        <taxon>Actinomycetota</taxon>
        <taxon>Actinomycetes</taxon>
        <taxon>Kitasatosporales</taxon>
        <taxon>Streptomycetaceae</taxon>
        <taxon>Streptomyces</taxon>
    </lineage>
</organism>
<dbReference type="InterPro" id="IPR011009">
    <property type="entry name" value="Kinase-like_dom_sf"/>
</dbReference>
<evidence type="ECO:0000259" key="1">
    <source>
        <dbReference type="Pfam" id="PF01636"/>
    </source>
</evidence>
<dbReference type="Gene3D" id="3.90.1200.10">
    <property type="match status" value="1"/>
</dbReference>
<dbReference type="InterPro" id="IPR002575">
    <property type="entry name" value="Aminoglycoside_PTrfase"/>
</dbReference>
<proteinExistence type="predicted"/>
<sequence>MTISYFTKHYEAPQQVAAAARHHAWIAEHARPLRQPALTVVGPTSLTYERIEGRPAQREDLQQLATLLGDAHGAAWVSDLRPAPLNTPHRFQDGTAFGDYLGPRETALRRRLEQGYLPDKAALHAMLRLLEKTAEGPTAFYKDSNPRNFLITETGTVFTVDTDDLTLAPMAYDLAKLIATLLLTYGPLPDQAIDSALAAYNQAAGRHDTRLAATERDRLDDFLALHAVLTAPYVGRNGYRYGWPPRRPRPRGSA</sequence>
<accession>A0ABP6S527</accession>
<gene>
    <name evidence="2" type="ORF">GCM10020367_06840</name>
</gene>
<reference evidence="3" key="1">
    <citation type="journal article" date="2019" name="Int. J. Syst. Evol. Microbiol.">
        <title>The Global Catalogue of Microorganisms (GCM) 10K type strain sequencing project: providing services to taxonomists for standard genome sequencing and annotation.</title>
        <authorList>
            <consortium name="The Broad Institute Genomics Platform"/>
            <consortium name="The Broad Institute Genome Sequencing Center for Infectious Disease"/>
            <person name="Wu L."/>
            <person name="Ma J."/>
        </authorList>
    </citation>
    <scope>NUCLEOTIDE SEQUENCE [LARGE SCALE GENOMIC DNA]</scope>
    <source>
        <strain evidence="3">JCM 9651</strain>
    </source>
</reference>
<dbReference type="EMBL" id="BAAAYL010000001">
    <property type="protein sequence ID" value="GAA3368450.1"/>
    <property type="molecule type" value="Genomic_DNA"/>
</dbReference>
<dbReference type="RefSeq" id="WP_345034469.1">
    <property type="nucleotide sequence ID" value="NZ_BAAAYL010000001.1"/>
</dbReference>
<feature type="domain" description="Aminoglycoside phosphotransferase" evidence="1">
    <location>
        <begin position="14"/>
        <end position="204"/>
    </location>
</feature>
<comment type="caution">
    <text evidence="2">The sequence shown here is derived from an EMBL/GenBank/DDBJ whole genome shotgun (WGS) entry which is preliminary data.</text>
</comment>
<evidence type="ECO:0000313" key="2">
    <source>
        <dbReference type="EMBL" id="GAA3368450.1"/>
    </source>
</evidence>
<dbReference type="Proteomes" id="UP001499990">
    <property type="component" value="Unassembled WGS sequence"/>
</dbReference>
<dbReference type="Pfam" id="PF01636">
    <property type="entry name" value="APH"/>
    <property type="match status" value="1"/>
</dbReference>
<dbReference type="SUPFAM" id="SSF56112">
    <property type="entry name" value="Protein kinase-like (PK-like)"/>
    <property type="match status" value="1"/>
</dbReference>
<keyword evidence="3" id="KW-1185">Reference proteome</keyword>
<protein>
    <recommendedName>
        <fullName evidence="1">Aminoglycoside phosphotransferase domain-containing protein</fullName>
    </recommendedName>
</protein>